<evidence type="ECO:0000313" key="10">
    <source>
        <dbReference type="Proteomes" id="UP001225034"/>
    </source>
</evidence>
<feature type="transmembrane region" description="Helical" evidence="7">
    <location>
        <begin position="325"/>
        <end position="344"/>
    </location>
</feature>
<feature type="transmembrane region" description="Helical" evidence="7">
    <location>
        <begin position="157"/>
        <end position="175"/>
    </location>
</feature>
<feature type="transmembrane region" description="Helical" evidence="7">
    <location>
        <begin position="131"/>
        <end position="151"/>
    </location>
</feature>
<dbReference type="Proteomes" id="UP001225034">
    <property type="component" value="Unassembled WGS sequence"/>
</dbReference>
<gene>
    <name evidence="9" type="ORF">J2S05_003500</name>
</gene>
<dbReference type="InterPro" id="IPR020846">
    <property type="entry name" value="MFS_dom"/>
</dbReference>
<evidence type="ECO:0000256" key="6">
    <source>
        <dbReference type="ARBA" id="ARBA00023136"/>
    </source>
</evidence>
<evidence type="ECO:0000256" key="2">
    <source>
        <dbReference type="ARBA" id="ARBA00022448"/>
    </source>
</evidence>
<feature type="transmembrane region" description="Helical" evidence="7">
    <location>
        <begin position="92"/>
        <end position="110"/>
    </location>
</feature>
<keyword evidence="3" id="KW-1003">Cell membrane</keyword>
<dbReference type="InterPro" id="IPR050189">
    <property type="entry name" value="MFS_Efflux_Transporters"/>
</dbReference>
<protein>
    <submittedName>
        <fullName evidence="9">MFS family arabinose efflux permease</fullName>
    </submittedName>
</protein>
<feature type="transmembrane region" description="Helical" evidence="7">
    <location>
        <begin position="240"/>
        <end position="260"/>
    </location>
</feature>
<dbReference type="InterPro" id="IPR036259">
    <property type="entry name" value="MFS_trans_sf"/>
</dbReference>
<dbReference type="SUPFAM" id="SSF103473">
    <property type="entry name" value="MFS general substrate transporter"/>
    <property type="match status" value="1"/>
</dbReference>
<dbReference type="EMBL" id="JAUSUA010000006">
    <property type="protein sequence ID" value="MDQ0208688.1"/>
    <property type="molecule type" value="Genomic_DNA"/>
</dbReference>
<dbReference type="PANTHER" id="PTHR43124">
    <property type="entry name" value="PURINE EFFLUX PUMP PBUE"/>
    <property type="match status" value="1"/>
</dbReference>
<comment type="caution">
    <text evidence="9">The sequence shown here is derived from an EMBL/GenBank/DDBJ whole genome shotgun (WGS) entry which is preliminary data.</text>
</comment>
<dbReference type="Gene3D" id="1.20.1250.20">
    <property type="entry name" value="MFS general substrate transporter like domains"/>
    <property type="match status" value="2"/>
</dbReference>
<evidence type="ECO:0000256" key="3">
    <source>
        <dbReference type="ARBA" id="ARBA00022475"/>
    </source>
</evidence>
<keyword evidence="10" id="KW-1185">Reference proteome</keyword>
<sequence length="379" mass="41094">MWKFVLPGIAMIGVTYAFARFSFGLFLPNISESLNLTESDAGLVSSSAYLAYTLALLTSAYLIQKFGQLRVIQYAGISAVIGLLGISLSPNFYLLLGSTFIAGLGSGWGSPAFAQVASQNIVSKDRDKGNTWINSGTSFGIIISGPVALLFTEHWRLSFLFFASVTLAVLLWNSYSIPNHIPTPKSNEKKSTLWDWFNSLKKAKYLLMASLIIGISSSIFWTFSRSLLSVVHSMSNFESVIFWIVMGVSGVIGGVTGGTINKLGLPLSYRLTLVLMMISISIITLSYDLAIYTSAILFGITYIFMTGILIVWATRIYIKLPSLGVSMSFLFLGIGQSIGSFVAGQSIDALSYPITFVIFSLIGLIGLFVPVLNKNQGGN</sequence>
<keyword evidence="6 7" id="KW-0472">Membrane</keyword>
<comment type="subcellular location">
    <subcellularLocation>
        <location evidence="1">Cell membrane</location>
        <topology evidence="1">Multi-pass membrane protein</topology>
    </subcellularLocation>
</comment>
<keyword evidence="4 7" id="KW-0812">Transmembrane</keyword>
<feature type="transmembrane region" description="Helical" evidence="7">
    <location>
        <begin position="69"/>
        <end position="86"/>
    </location>
</feature>
<reference evidence="9 10" key="1">
    <citation type="submission" date="2023-07" db="EMBL/GenBank/DDBJ databases">
        <title>Genomic Encyclopedia of Type Strains, Phase IV (KMG-IV): sequencing the most valuable type-strain genomes for metagenomic binning, comparative biology and taxonomic classification.</title>
        <authorList>
            <person name="Goeker M."/>
        </authorList>
    </citation>
    <scope>NUCLEOTIDE SEQUENCE [LARGE SCALE GENOMIC DNA]</scope>
    <source>
        <strain evidence="9 10">DSM 19154</strain>
    </source>
</reference>
<accession>A0ABT9YLG6</accession>
<evidence type="ECO:0000313" key="9">
    <source>
        <dbReference type="EMBL" id="MDQ0208688.1"/>
    </source>
</evidence>
<evidence type="ECO:0000256" key="7">
    <source>
        <dbReference type="SAM" id="Phobius"/>
    </source>
</evidence>
<proteinExistence type="predicted"/>
<dbReference type="PROSITE" id="PS50850">
    <property type="entry name" value="MFS"/>
    <property type="match status" value="1"/>
</dbReference>
<keyword evidence="2" id="KW-0813">Transport</keyword>
<evidence type="ECO:0000256" key="1">
    <source>
        <dbReference type="ARBA" id="ARBA00004651"/>
    </source>
</evidence>
<dbReference type="InterPro" id="IPR011701">
    <property type="entry name" value="MFS"/>
</dbReference>
<evidence type="ECO:0000256" key="4">
    <source>
        <dbReference type="ARBA" id="ARBA00022692"/>
    </source>
</evidence>
<feature type="transmembrane region" description="Helical" evidence="7">
    <location>
        <begin position="43"/>
        <end position="62"/>
    </location>
</feature>
<feature type="domain" description="Major facilitator superfamily (MFS) profile" evidence="8">
    <location>
        <begin position="5"/>
        <end position="378"/>
    </location>
</feature>
<feature type="transmembrane region" description="Helical" evidence="7">
    <location>
        <begin position="205"/>
        <end position="228"/>
    </location>
</feature>
<feature type="transmembrane region" description="Helical" evidence="7">
    <location>
        <begin position="267"/>
        <end position="285"/>
    </location>
</feature>
<feature type="transmembrane region" description="Helical" evidence="7">
    <location>
        <begin position="291"/>
        <end position="313"/>
    </location>
</feature>
<feature type="transmembrane region" description="Helical" evidence="7">
    <location>
        <begin position="350"/>
        <end position="372"/>
    </location>
</feature>
<evidence type="ECO:0000256" key="5">
    <source>
        <dbReference type="ARBA" id="ARBA00022989"/>
    </source>
</evidence>
<evidence type="ECO:0000259" key="8">
    <source>
        <dbReference type="PROSITE" id="PS50850"/>
    </source>
</evidence>
<name>A0ABT9YLG6_9BACI</name>
<organism evidence="9 10">
    <name type="scientific">Alkalicoccobacillus murimartini</name>
    <dbReference type="NCBI Taxonomy" id="171685"/>
    <lineage>
        <taxon>Bacteria</taxon>
        <taxon>Bacillati</taxon>
        <taxon>Bacillota</taxon>
        <taxon>Bacilli</taxon>
        <taxon>Bacillales</taxon>
        <taxon>Bacillaceae</taxon>
        <taxon>Alkalicoccobacillus</taxon>
    </lineage>
</organism>
<dbReference type="Pfam" id="PF07690">
    <property type="entry name" value="MFS_1"/>
    <property type="match status" value="1"/>
</dbReference>
<keyword evidence="5 7" id="KW-1133">Transmembrane helix</keyword>
<dbReference type="PANTHER" id="PTHR43124:SF3">
    <property type="entry name" value="CHLORAMPHENICOL EFFLUX PUMP RV0191"/>
    <property type="match status" value="1"/>
</dbReference>
<dbReference type="RefSeq" id="WP_306984934.1">
    <property type="nucleotide sequence ID" value="NZ_JAUSUA010000006.1"/>
</dbReference>